<reference evidence="1 2" key="1">
    <citation type="journal article" date="2018" name="Front. Microbiol.">
        <title>Genomic and genetic insights into a cosmopolitan fungus, Paecilomyces variotii (Eurotiales).</title>
        <authorList>
            <person name="Urquhart A.S."/>
            <person name="Mondo S.J."/>
            <person name="Makela M.R."/>
            <person name="Hane J.K."/>
            <person name="Wiebenga A."/>
            <person name="He G."/>
            <person name="Mihaltcheva S."/>
            <person name="Pangilinan J."/>
            <person name="Lipzen A."/>
            <person name="Barry K."/>
            <person name="de Vries R.P."/>
            <person name="Grigoriev I.V."/>
            <person name="Idnurm A."/>
        </authorList>
    </citation>
    <scope>NUCLEOTIDE SEQUENCE [LARGE SCALE GENOMIC DNA]</scope>
    <source>
        <strain evidence="1 2">CBS 101075</strain>
    </source>
</reference>
<gene>
    <name evidence="1" type="ORF">C8Q69DRAFT_442779</name>
</gene>
<accession>A0A443I3F9</accession>
<name>A0A443I3F9_BYSSP</name>
<keyword evidence="2" id="KW-1185">Reference proteome</keyword>
<dbReference type="RefSeq" id="XP_028488274.1">
    <property type="nucleotide sequence ID" value="XM_028628872.1"/>
</dbReference>
<dbReference type="Proteomes" id="UP000283841">
    <property type="component" value="Unassembled WGS sequence"/>
</dbReference>
<organism evidence="1 2">
    <name type="scientific">Byssochlamys spectabilis</name>
    <name type="common">Paecilomyces variotii</name>
    <dbReference type="NCBI Taxonomy" id="264951"/>
    <lineage>
        <taxon>Eukaryota</taxon>
        <taxon>Fungi</taxon>
        <taxon>Dikarya</taxon>
        <taxon>Ascomycota</taxon>
        <taxon>Pezizomycotina</taxon>
        <taxon>Eurotiomycetes</taxon>
        <taxon>Eurotiomycetidae</taxon>
        <taxon>Eurotiales</taxon>
        <taxon>Thermoascaceae</taxon>
        <taxon>Paecilomyces</taxon>
    </lineage>
</organism>
<evidence type="ECO:0000313" key="1">
    <source>
        <dbReference type="EMBL" id="RWQ98629.1"/>
    </source>
</evidence>
<protein>
    <submittedName>
        <fullName evidence="1">Uncharacterized protein</fullName>
    </submittedName>
</protein>
<dbReference type="GeneID" id="39598149"/>
<proteinExistence type="predicted"/>
<dbReference type="EMBL" id="RCNU01000002">
    <property type="protein sequence ID" value="RWQ98629.1"/>
    <property type="molecule type" value="Genomic_DNA"/>
</dbReference>
<comment type="caution">
    <text evidence="1">The sequence shown here is derived from an EMBL/GenBank/DDBJ whole genome shotgun (WGS) entry which is preliminary data.</text>
</comment>
<dbReference type="VEuPathDB" id="FungiDB:C8Q69DRAFT_442779"/>
<evidence type="ECO:0000313" key="2">
    <source>
        <dbReference type="Proteomes" id="UP000283841"/>
    </source>
</evidence>
<sequence>MELICVPDLDGSVSTVSPDGDLLYENGVPNSACIYATWKRFNSCSIRMGSNYYYPQRKPDLHAPHKGALFETVLGWAASRASYNLVSPLIANGANVHARQMGPAGSRLGIQQVTALHVRALAGIIEAMQRWYLGVVARDVSHRTGWPRATLSDEDLLPNDESTHQTIETFRLILTGNAPLDEGVGVGASSWPGSQGIDHLRGHMRAAFERKMGWVGNFKKPKA</sequence>
<dbReference type="AlphaFoldDB" id="A0A443I3F9"/>